<keyword evidence="15" id="KW-1185">Reference proteome</keyword>
<keyword evidence="8 12" id="KW-0862">Zinc</keyword>
<accession>A0A1G7ARX8</accession>
<feature type="binding site" evidence="12">
    <location>
        <position position="100"/>
    </location>
    <ligand>
        <name>Zn(2+)</name>
        <dbReference type="ChEBI" id="CHEBI:29105"/>
    </ligand>
</feature>
<reference evidence="15" key="1">
    <citation type="submission" date="2016-10" db="EMBL/GenBank/DDBJ databases">
        <authorList>
            <person name="Varghese N."/>
            <person name="Submissions S."/>
        </authorList>
    </citation>
    <scope>NUCLEOTIDE SEQUENCE [LARGE SCALE GENOMIC DNA]</scope>
    <source>
        <strain evidence="15">DSM 8987</strain>
    </source>
</reference>
<evidence type="ECO:0000313" key="15">
    <source>
        <dbReference type="Proteomes" id="UP000243205"/>
    </source>
</evidence>
<dbReference type="Proteomes" id="UP000243205">
    <property type="component" value="Unassembled WGS sequence"/>
</dbReference>
<dbReference type="GO" id="GO:1900705">
    <property type="term" value="P:negative regulation of siderophore biosynthetic process"/>
    <property type="evidence" value="ECO:0007669"/>
    <property type="project" value="TreeGrafter"/>
</dbReference>
<dbReference type="InterPro" id="IPR002481">
    <property type="entry name" value="FUR"/>
</dbReference>
<comment type="subcellular location">
    <subcellularLocation>
        <location evidence="1">Cytoplasm</location>
    </subcellularLocation>
</comment>
<dbReference type="SUPFAM" id="SSF46785">
    <property type="entry name" value="Winged helix' DNA-binding domain"/>
    <property type="match status" value="1"/>
</dbReference>
<evidence type="ECO:0000256" key="13">
    <source>
        <dbReference type="PIRSR" id="PIRSR602481-2"/>
    </source>
</evidence>
<dbReference type="GO" id="GO:0045892">
    <property type="term" value="P:negative regulation of DNA-templated transcription"/>
    <property type="evidence" value="ECO:0007669"/>
    <property type="project" value="TreeGrafter"/>
</dbReference>
<keyword evidence="10" id="KW-0238">DNA-binding</keyword>
<dbReference type="CDD" id="cd07153">
    <property type="entry name" value="Fur_like"/>
    <property type="match status" value="1"/>
</dbReference>
<dbReference type="Pfam" id="PF01475">
    <property type="entry name" value="FUR"/>
    <property type="match status" value="1"/>
</dbReference>
<keyword evidence="11" id="KW-0804">Transcription</keyword>
<dbReference type="InterPro" id="IPR043135">
    <property type="entry name" value="Fur_C"/>
</dbReference>
<evidence type="ECO:0000313" key="14">
    <source>
        <dbReference type="EMBL" id="SDE17551.1"/>
    </source>
</evidence>
<dbReference type="EMBL" id="FNAQ01000004">
    <property type="protein sequence ID" value="SDE17551.1"/>
    <property type="molecule type" value="Genomic_DNA"/>
</dbReference>
<dbReference type="GO" id="GO:0008270">
    <property type="term" value="F:zinc ion binding"/>
    <property type="evidence" value="ECO:0007669"/>
    <property type="project" value="TreeGrafter"/>
</dbReference>
<protein>
    <recommendedName>
        <fullName evidence="4">Ferric uptake regulation protein</fullName>
    </recommendedName>
</protein>
<evidence type="ECO:0000256" key="9">
    <source>
        <dbReference type="ARBA" id="ARBA00023015"/>
    </source>
</evidence>
<evidence type="ECO:0000256" key="11">
    <source>
        <dbReference type="ARBA" id="ARBA00023163"/>
    </source>
</evidence>
<dbReference type="GO" id="GO:0005829">
    <property type="term" value="C:cytosol"/>
    <property type="evidence" value="ECO:0007669"/>
    <property type="project" value="TreeGrafter"/>
</dbReference>
<name>A0A1G7ARX8_9BACT</name>
<evidence type="ECO:0000256" key="10">
    <source>
        <dbReference type="ARBA" id="ARBA00023125"/>
    </source>
</evidence>
<comment type="cofactor">
    <cofactor evidence="12">
        <name>Zn(2+)</name>
        <dbReference type="ChEBI" id="CHEBI:29105"/>
    </cofactor>
    <text evidence="12">Binds 1 zinc ion per subunit.</text>
</comment>
<evidence type="ECO:0000256" key="12">
    <source>
        <dbReference type="PIRSR" id="PIRSR602481-1"/>
    </source>
</evidence>
<feature type="binding site" evidence="13">
    <location>
        <position position="91"/>
    </location>
    <ligand>
        <name>Fe cation</name>
        <dbReference type="ChEBI" id="CHEBI:24875"/>
    </ligand>
</feature>
<feature type="binding site" evidence="13">
    <location>
        <position position="112"/>
    </location>
    <ligand>
        <name>Fe cation</name>
        <dbReference type="ChEBI" id="CHEBI:24875"/>
    </ligand>
</feature>
<feature type="binding site" evidence="12">
    <location>
        <position position="97"/>
    </location>
    <ligand>
        <name>Zn(2+)</name>
        <dbReference type="ChEBI" id="CHEBI:29105"/>
    </ligand>
</feature>
<dbReference type="OrthoDB" id="8659436at2"/>
<dbReference type="GO" id="GO:0000976">
    <property type="term" value="F:transcription cis-regulatory region binding"/>
    <property type="evidence" value="ECO:0007669"/>
    <property type="project" value="TreeGrafter"/>
</dbReference>
<evidence type="ECO:0000256" key="7">
    <source>
        <dbReference type="ARBA" id="ARBA00022723"/>
    </source>
</evidence>
<dbReference type="InterPro" id="IPR036390">
    <property type="entry name" value="WH_DNA-bd_sf"/>
</dbReference>
<evidence type="ECO:0000256" key="4">
    <source>
        <dbReference type="ARBA" id="ARBA00020910"/>
    </source>
</evidence>
<keyword evidence="5" id="KW-0963">Cytoplasm</keyword>
<organism evidence="14 15">
    <name type="scientific">Desulfuromonas thiophila</name>
    <dbReference type="NCBI Taxonomy" id="57664"/>
    <lineage>
        <taxon>Bacteria</taxon>
        <taxon>Pseudomonadati</taxon>
        <taxon>Thermodesulfobacteriota</taxon>
        <taxon>Desulfuromonadia</taxon>
        <taxon>Desulfuromonadales</taxon>
        <taxon>Desulfuromonadaceae</taxon>
        <taxon>Desulfuromonas</taxon>
    </lineage>
</organism>
<keyword evidence="13" id="KW-0408">Iron</keyword>
<dbReference type="PANTHER" id="PTHR33202">
    <property type="entry name" value="ZINC UPTAKE REGULATION PROTEIN"/>
    <property type="match status" value="1"/>
</dbReference>
<evidence type="ECO:0000256" key="5">
    <source>
        <dbReference type="ARBA" id="ARBA00022490"/>
    </source>
</evidence>
<dbReference type="Gene3D" id="3.30.1490.190">
    <property type="match status" value="1"/>
</dbReference>
<dbReference type="AlphaFoldDB" id="A0A1G7ARX8"/>
<feature type="binding site" evidence="12">
    <location>
        <position position="140"/>
    </location>
    <ligand>
        <name>Zn(2+)</name>
        <dbReference type="ChEBI" id="CHEBI:29105"/>
    </ligand>
</feature>
<feature type="binding site" evidence="12">
    <location>
        <position position="137"/>
    </location>
    <ligand>
        <name>Zn(2+)</name>
        <dbReference type="ChEBI" id="CHEBI:29105"/>
    </ligand>
</feature>
<evidence type="ECO:0000256" key="8">
    <source>
        <dbReference type="ARBA" id="ARBA00022833"/>
    </source>
</evidence>
<comment type="subunit">
    <text evidence="3">Homodimer.</text>
</comment>
<dbReference type="RefSeq" id="WP_092077311.1">
    <property type="nucleotide sequence ID" value="NZ_CALFZY010000012.1"/>
</dbReference>
<keyword evidence="9" id="KW-0805">Transcription regulation</keyword>
<evidence type="ECO:0000256" key="2">
    <source>
        <dbReference type="ARBA" id="ARBA00007957"/>
    </source>
</evidence>
<gene>
    <name evidence="14" type="ORF">SAMN05661003_104175</name>
</gene>
<keyword evidence="7 12" id="KW-0479">Metal-binding</keyword>
<dbReference type="STRING" id="57664.SAMN05661003_104175"/>
<comment type="cofactor">
    <cofactor evidence="13">
        <name>Mn(2+)</name>
        <dbReference type="ChEBI" id="CHEBI:29035"/>
    </cofactor>
    <cofactor evidence="13">
        <name>Fe(2+)</name>
        <dbReference type="ChEBI" id="CHEBI:29033"/>
    </cofactor>
    <text evidence="13">Binds 1 Mn(2+) or Fe(2+) ion per subunit.</text>
</comment>
<dbReference type="Gene3D" id="1.10.10.10">
    <property type="entry name" value="Winged helix-like DNA-binding domain superfamily/Winged helix DNA-binding domain"/>
    <property type="match status" value="1"/>
</dbReference>
<evidence type="ECO:0000256" key="6">
    <source>
        <dbReference type="ARBA" id="ARBA00022491"/>
    </source>
</evidence>
<comment type="similarity">
    <text evidence="2">Belongs to the Fur family.</text>
</comment>
<proteinExistence type="inferred from homology"/>
<dbReference type="InterPro" id="IPR036388">
    <property type="entry name" value="WH-like_DNA-bd_sf"/>
</dbReference>
<keyword evidence="6" id="KW-0678">Repressor</keyword>
<dbReference type="PANTHER" id="PTHR33202:SF2">
    <property type="entry name" value="FERRIC UPTAKE REGULATION PROTEIN"/>
    <property type="match status" value="1"/>
</dbReference>
<evidence type="ECO:0000256" key="3">
    <source>
        <dbReference type="ARBA" id="ARBA00011738"/>
    </source>
</evidence>
<dbReference type="GO" id="GO:0003700">
    <property type="term" value="F:DNA-binding transcription factor activity"/>
    <property type="evidence" value="ECO:0007669"/>
    <property type="project" value="InterPro"/>
</dbReference>
<sequence>MGAVKKQFCEYLAKHNLKVTRQREIILEAFLQSPSHLSAEELYLRLRKEHPNIGYATVYRTMKLLAECGIAAQRHFGDRQTRYEPSTSEDHHYHLICESCGQIVEFEDERIEQLLQQVASAHQFHLNHQRLELYGLCPKCQTR</sequence>
<evidence type="ECO:0000256" key="1">
    <source>
        <dbReference type="ARBA" id="ARBA00004496"/>
    </source>
</evidence>